<dbReference type="EMBL" id="ASPP01005854">
    <property type="protein sequence ID" value="ETO29769.1"/>
    <property type="molecule type" value="Genomic_DNA"/>
</dbReference>
<evidence type="ECO:0000256" key="2">
    <source>
        <dbReference type="SAM" id="Phobius"/>
    </source>
</evidence>
<keyword evidence="2" id="KW-0472">Membrane</keyword>
<feature type="non-terminal residue" evidence="4">
    <location>
        <position position="1"/>
    </location>
</feature>
<evidence type="ECO:0000259" key="3">
    <source>
        <dbReference type="SMART" id="SM00581"/>
    </source>
</evidence>
<feature type="compositionally biased region" description="Acidic residues" evidence="1">
    <location>
        <begin position="167"/>
        <end position="182"/>
    </location>
</feature>
<dbReference type="PANTHER" id="PTHR12785">
    <property type="entry name" value="SPLICING FACTOR 3B"/>
    <property type="match status" value="1"/>
</dbReference>
<dbReference type="Pfam" id="PF04046">
    <property type="entry name" value="PSP"/>
    <property type="match status" value="1"/>
</dbReference>
<organism evidence="4 5">
    <name type="scientific">Reticulomyxa filosa</name>
    <dbReference type="NCBI Taxonomy" id="46433"/>
    <lineage>
        <taxon>Eukaryota</taxon>
        <taxon>Sar</taxon>
        <taxon>Rhizaria</taxon>
        <taxon>Retaria</taxon>
        <taxon>Foraminifera</taxon>
        <taxon>Monothalamids</taxon>
        <taxon>Reticulomyxidae</taxon>
        <taxon>Reticulomyxa</taxon>
    </lineage>
</organism>
<protein>
    <recommendedName>
        <fullName evidence="3">PSP proline-rich domain-containing protein</fullName>
    </recommendedName>
</protein>
<dbReference type="InterPro" id="IPR006568">
    <property type="entry name" value="PSP_pro-rich"/>
</dbReference>
<dbReference type="AlphaFoldDB" id="X6NVD6"/>
<feature type="region of interest" description="Disordered" evidence="1">
    <location>
        <begin position="364"/>
        <end position="393"/>
    </location>
</feature>
<feature type="region of interest" description="Disordered" evidence="1">
    <location>
        <begin position="207"/>
        <end position="229"/>
    </location>
</feature>
<proteinExistence type="predicted"/>
<dbReference type="SMART" id="SM00581">
    <property type="entry name" value="PSP"/>
    <property type="match status" value="1"/>
</dbReference>
<accession>X6NVD6</accession>
<name>X6NVD6_RETFI</name>
<evidence type="ECO:0000256" key="1">
    <source>
        <dbReference type="SAM" id="MobiDB-lite"/>
    </source>
</evidence>
<evidence type="ECO:0000313" key="4">
    <source>
        <dbReference type="EMBL" id="ETO29769.1"/>
    </source>
</evidence>
<feature type="compositionally biased region" description="Basic and acidic residues" evidence="1">
    <location>
        <begin position="379"/>
        <end position="393"/>
    </location>
</feature>
<comment type="caution">
    <text evidence="4">The sequence shown here is derived from an EMBL/GenBank/DDBJ whole genome shotgun (WGS) entry which is preliminary data.</text>
</comment>
<feature type="transmembrane region" description="Helical" evidence="2">
    <location>
        <begin position="291"/>
        <end position="317"/>
    </location>
</feature>
<feature type="compositionally biased region" description="Polar residues" evidence="1">
    <location>
        <begin position="209"/>
        <end position="224"/>
    </location>
</feature>
<dbReference type="InterPro" id="IPR052584">
    <property type="entry name" value="U2_snRNP_Complex_Component"/>
</dbReference>
<sequence>KKKKKKARYKVIAPSGVLVQEKSETEEGEIEWNDVTTLKYGTIVEWEQTIGKRIRITGPVYGWVWLKDTEGNPLLKRLDVEDPPPWLINMQRFGPPPSYPDLKIPGLNAPIPPGKQYGFHEGQWGKPPVDEKGEPLYGDPFGIWTEPIPPSLGSRNRWGILEKFESDSEEEESEEEEEETEQVDARMTDVTQAKLLQSAASASLGISATQMTDRQKSGTVTGESDATMVSGLTTPDIHLRKQSGIETPSSIISSELTLRKGMVSPSPQALYQVLEPQQVLITYLMAKKKKYIYIIFPEIIYVYMHIHMQFFVFPMFFGTQIEVSGRFGSDQTYKLPSTSQNAGQDNSGLEGNLLKRRFEDDLQLEKGDANEPPTKRRKIDTDDNNDKAYDLKF</sequence>
<gene>
    <name evidence="4" type="ORF">RFI_07353</name>
</gene>
<dbReference type="PANTHER" id="PTHR12785:SF6">
    <property type="entry name" value="SPLICING FACTOR 3B SUBUNIT 2"/>
    <property type="match status" value="1"/>
</dbReference>
<keyword evidence="5" id="KW-1185">Reference proteome</keyword>
<keyword evidence="2" id="KW-0812">Transmembrane</keyword>
<feature type="domain" description="PSP proline-rich" evidence="3">
    <location>
        <begin position="75"/>
        <end position="113"/>
    </location>
</feature>
<evidence type="ECO:0000313" key="5">
    <source>
        <dbReference type="Proteomes" id="UP000023152"/>
    </source>
</evidence>
<feature type="region of interest" description="Disordered" evidence="1">
    <location>
        <begin position="165"/>
        <end position="186"/>
    </location>
</feature>
<reference evidence="4 5" key="1">
    <citation type="journal article" date="2013" name="Curr. Biol.">
        <title>The Genome of the Foraminiferan Reticulomyxa filosa.</title>
        <authorList>
            <person name="Glockner G."/>
            <person name="Hulsmann N."/>
            <person name="Schleicher M."/>
            <person name="Noegel A.A."/>
            <person name="Eichinger L."/>
            <person name="Gallinger C."/>
            <person name="Pawlowski J."/>
            <person name="Sierra R."/>
            <person name="Euteneuer U."/>
            <person name="Pillet L."/>
            <person name="Moustafa A."/>
            <person name="Platzer M."/>
            <person name="Groth M."/>
            <person name="Szafranski K."/>
            <person name="Schliwa M."/>
        </authorList>
    </citation>
    <scope>NUCLEOTIDE SEQUENCE [LARGE SCALE GENOMIC DNA]</scope>
</reference>
<keyword evidence="2" id="KW-1133">Transmembrane helix</keyword>
<dbReference type="OrthoDB" id="1702701at2759"/>
<dbReference type="Proteomes" id="UP000023152">
    <property type="component" value="Unassembled WGS sequence"/>
</dbReference>